<name>X1BFD5_9ZZZZ</name>
<dbReference type="AlphaFoldDB" id="X1BFD5"/>
<protein>
    <submittedName>
        <fullName evidence="1">Uncharacterized protein</fullName>
    </submittedName>
</protein>
<feature type="non-terminal residue" evidence="1">
    <location>
        <position position="1"/>
    </location>
</feature>
<reference evidence="1" key="1">
    <citation type="journal article" date="2014" name="Front. Microbiol.">
        <title>High frequency of phylogenetically diverse reductive dehalogenase-homologous genes in deep subseafloor sedimentary metagenomes.</title>
        <authorList>
            <person name="Kawai M."/>
            <person name="Futagami T."/>
            <person name="Toyoda A."/>
            <person name="Takaki Y."/>
            <person name="Nishi S."/>
            <person name="Hori S."/>
            <person name="Arai W."/>
            <person name="Tsubouchi T."/>
            <person name="Morono Y."/>
            <person name="Uchiyama I."/>
            <person name="Ito T."/>
            <person name="Fujiyama A."/>
            <person name="Inagaki F."/>
            <person name="Takami H."/>
        </authorList>
    </citation>
    <scope>NUCLEOTIDE SEQUENCE</scope>
    <source>
        <strain evidence="1">Expedition CK06-06</strain>
    </source>
</reference>
<dbReference type="EMBL" id="BART01019175">
    <property type="protein sequence ID" value="GAG82828.1"/>
    <property type="molecule type" value="Genomic_DNA"/>
</dbReference>
<comment type="caution">
    <text evidence="1">The sequence shown here is derived from an EMBL/GenBank/DDBJ whole genome shotgun (WGS) entry which is preliminary data.</text>
</comment>
<accession>X1BFD5</accession>
<organism evidence="1">
    <name type="scientific">marine sediment metagenome</name>
    <dbReference type="NCBI Taxonomy" id="412755"/>
    <lineage>
        <taxon>unclassified sequences</taxon>
        <taxon>metagenomes</taxon>
        <taxon>ecological metagenomes</taxon>
    </lineage>
</organism>
<proteinExistence type="predicted"/>
<gene>
    <name evidence="1" type="ORF">S01H4_35962</name>
</gene>
<evidence type="ECO:0000313" key="1">
    <source>
        <dbReference type="EMBL" id="GAG82828.1"/>
    </source>
</evidence>
<sequence length="30" mass="3225">GSATNANQAEWNWESSSNIVGYVLSGQQNL</sequence>